<dbReference type="Proteomes" id="UP000199233">
    <property type="component" value="Unassembled WGS sequence"/>
</dbReference>
<dbReference type="Pfam" id="PF00106">
    <property type="entry name" value="adh_short"/>
    <property type="match status" value="1"/>
</dbReference>
<protein>
    <submittedName>
        <fullName evidence="3">NAD(P)-dependent dehydrogenase, short-chain alcohol dehydrogenase family</fullName>
    </submittedName>
</protein>
<dbReference type="AlphaFoldDB" id="A0A1H9I0U7"/>
<keyword evidence="4" id="KW-1185">Reference proteome</keyword>
<dbReference type="SUPFAM" id="SSF51735">
    <property type="entry name" value="NAD(P)-binding Rossmann-fold domains"/>
    <property type="match status" value="1"/>
</dbReference>
<evidence type="ECO:0000256" key="1">
    <source>
        <dbReference type="ARBA" id="ARBA00006484"/>
    </source>
</evidence>
<comment type="similarity">
    <text evidence="1">Belongs to the short-chain dehydrogenases/reductases (SDR) family.</text>
</comment>
<evidence type="ECO:0000313" key="4">
    <source>
        <dbReference type="Proteomes" id="UP000199233"/>
    </source>
</evidence>
<dbReference type="PROSITE" id="PS00061">
    <property type="entry name" value="ADH_SHORT"/>
    <property type="match status" value="1"/>
</dbReference>
<gene>
    <name evidence="3" type="ORF">SAMN04488038_109124</name>
</gene>
<dbReference type="InterPro" id="IPR002347">
    <property type="entry name" value="SDR_fam"/>
</dbReference>
<dbReference type="PRINTS" id="PR00081">
    <property type="entry name" value="GDHRDH"/>
</dbReference>
<dbReference type="InterPro" id="IPR036291">
    <property type="entry name" value="NAD(P)-bd_dom_sf"/>
</dbReference>
<dbReference type="OrthoDB" id="9790785at2"/>
<sequence length="248" mass="26805">MNTDIPQPYTPAPDLLRGRRILITGAGDGLGRATAIACAQHGATVVLLGRTVKKLEAVYDEIEKIGGPAPAIYPLHLGGASWTDYFELASTLERELGGLDGLLHCAAHFKNFSPLYDIEPKDWIEGLQVNLTAAFSLTRHCLPLLTQSADASIVFVSDRQGHEPRAFGGIYAISKAGVEHMAAIWAQELATHPRLRVNRYTPPPMRTAIRLKGYSGELPEQVPPPEQAVSPLLWLLGPDSQGHSGGAY</sequence>
<proteinExistence type="inferred from homology"/>
<dbReference type="InterPro" id="IPR020904">
    <property type="entry name" value="Sc_DH/Rdtase_CS"/>
</dbReference>
<dbReference type="STRING" id="489703.SAMN04488038_109124"/>
<organism evidence="3 4">
    <name type="scientific">Solimonas aquatica</name>
    <dbReference type="NCBI Taxonomy" id="489703"/>
    <lineage>
        <taxon>Bacteria</taxon>
        <taxon>Pseudomonadati</taxon>
        <taxon>Pseudomonadota</taxon>
        <taxon>Gammaproteobacteria</taxon>
        <taxon>Nevskiales</taxon>
        <taxon>Nevskiaceae</taxon>
        <taxon>Solimonas</taxon>
    </lineage>
</organism>
<dbReference type="RefSeq" id="WP_093286561.1">
    <property type="nucleotide sequence ID" value="NZ_FOFS01000009.1"/>
</dbReference>
<dbReference type="GO" id="GO:0016491">
    <property type="term" value="F:oxidoreductase activity"/>
    <property type="evidence" value="ECO:0007669"/>
    <property type="project" value="UniProtKB-KW"/>
</dbReference>
<dbReference type="PANTHER" id="PTHR42901">
    <property type="entry name" value="ALCOHOL DEHYDROGENASE"/>
    <property type="match status" value="1"/>
</dbReference>
<dbReference type="PANTHER" id="PTHR42901:SF1">
    <property type="entry name" value="ALCOHOL DEHYDROGENASE"/>
    <property type="match status" value="1"/>
</dbReference>
<dbReference type="EMBL" id="FOFS01000009">
    <property type="protein sequence ID" value="SEQ68226.1"/>
    <property type="molecule type" value="Genomic_DNA"/>
</dbReference>
<accession>A0A1H9I0U7</accession>
<keyword evidence="2" id="KW-0560">Oxidoreductase</keyword>
<name>A0A1H9I0U7_9GAMM</name>
<reference evidence="3 4" key="1">
    <citation type="submission" date="2016-10" db="EMBL/GenBank/DDBJ databases">
        <authorList>
            <person name="de Groot N.N."/>
        </authorList>
    </citation>
    <scope>NUCLEOTIDE SEQUENCE [LARGE SCALE GENOMIC DNA]</scope>
    <source>
        <strain evidence="3 4">DSM 25927</strain>
    </source>
</reference>
<evidence type="ECO:0000313" key="3">
    <source>
        <dbReference type="EMBL" id="SEQ68226.1"/>
    </source>
</evidence>
<evidence type="ECO:0000256" key="2">
    <source>
        <dbReference type="ARBA" id="ARBA00023002"/>
    </source>
</evidence>
<dbReference type="Gene3D" id="3.40.50.720">
    <property type="entry name" value="NAD(P)-binding Rossmann-like Domain"/>
    <property type="match status" value="1"/>
</dbReference>